<feature type="chain" id="PRO_5011567711" evidence="2">
    <location>
        <begin position="22"/>
        <end position="83"/>
    </location>
</feature>
<keyword evidence="4" id="KW-1185">Reference proteome</keyword>
<feature type="compositionally biased region" description="Basic and acidic residues" evidence="1">
    <location>
        <begin position="73"/>
        <end position="83"/>
    </location>
</feature>
<evidence type="ECO:0000256" key="1">
    <source>
        <dbReference type="SAM" id="MobiDB-lite"/>
    </source>
</evidence>
<dbReference type="OrthoDB" id="6624843at2"/>
<feature type="compositionally biased region" description="Basic and acidic residues" evidence="1">
    <location>
        <begin position="35"/>
        <end position="65"/>
    </location>
</feature>
<feature type="region of interest" description="Disordered" evidence="1">
    <location>
        <begin position="21"/>
        <end position="83"/>
    </location>
</feature>
<protein>
    <submittedName>
        <fullName evidence="3">Uncharacterized protein</fullName>
    </submittedName>
</protein>
<name>A0A1I6ZZJ0_9ENTR</name>
<gene>
    <name evidence="3" type="ORF">SAMN05192562_1011468</name>
</gene>
<keyword evidence="2" id="KW-0732">Signal</keyword>
<dbReference type="AlphaFoldDB" id="A0A1I6ZZJ0"/>
<sequence>MKKIALMSAIMAVSFSSMVFADDRPPVPQDQYPNGEHHQGDRKPQREVPPRYKDDKAPRHDERHFDKHRRDHDKKPPMPEDHR</sequence>
<dbReference type="EMBL" id="FPAU01000001">
    <property type="protein sequence ID" value="SFT68083.1"/>
    <property type="molecule type" value="Genomic_DNA"/>
</dbReference>
<dbReference type="RefSeq" id="WP_090120447.1">
    <property type="nucleotide sequence ID" value="NZ_CP045300.1"/>
</dbReference>
<evidence type="ECO:0000256" key="2">
    <source>
        <dbReference type="SAM" id="SignalP"/>
    </source>
</evidence>
<proteinExistence type="predicted"/>
<accession>A0A1I6ZZJ0</accession>
<reference evidence="4" key="1">
    <citation type="submission" date="2016-10" db="EMBL/GenBank/DDBJ databases">
        <authorList>
            <person name="Varghese N."/>
            <person name="Submissions S."/>
        </authorList>
    </citation>
    <scope>NUCLEOTIDE SEQUENCE [LARGE SCALE GENOMIC DNA]</scope>
    <source>
        <strain evidence="4">Ah-143</strain>
    </source>
</reference>
<evidence type="ECO:0000313" key="4">
    <source>
        <dbReference type="Proteomes" id="UP000199187"/>
    </source>
</evidence>
<dbReference type="Proteomes" id="UP000199187">
    <property type="component" value="Unassembled WGS sequence"/>
</dbReference>
<feature type="signal peptide" evidence="2">
    <location>
        <begin position="1"/>
        <end position="21"/>
    </location>
</feature>
<evidence type="ECO:0000313" key="3">
    <source>
        <dbReference type="EMBL" id="SFT68083.1"/>
    </source>
</evidence>
<organism evidence="3 4">
    <name type="scientific">Kosakonia arachidis</name>
    <dbReference type="NCBI Taxonomy" id="551989"/>
    <lineage>
        <taxon>Bacteria</taxon>
        <taxon>Pseudomonadati</taxon>
        <taxon>Pseudomonadota</taxon>
        <taxon>Gammaproteobacteria</taxon>
        <taxon>Enterobacterales</taxon>
        <taxon>Enterobacteriaceae</taxon>
        <taxon>Kosakonia</taxon>
    </lineage>
</organism>